<protein>
    <submittedName>
        <fullName evidence="15">CTR2 protein</fullName>
    </submittedName>
</protein>
<dbReference type="AlphaFoldDB" id="A0A8J7NVU4"/>
<comment type="similarity">
    <text evidence="2">Belongs to the amino acid-polyamine-organocation (APC) superfamily. Cationic amino acid transporter (CAT) (TC 2.A.3.3) family.</text>
</comment>
<reference evidence="15" key="1">
    <citation type="journal article" date="2021" name="Cell">
        <title>Tracing the genetic footprints of vertebrate landing in non-teleost ray-finned fishes.</title>
        <authorList>
            <person name="Bi X."/>
            <person name="Wang K."/>
            <person name="Yang L."/>
            <person name="Pan H."/>
            <person name="Jiang H."/>
            <person name="Wei Q."/>
            <person name="Fang M."/>
            <person name="Yu H."/>
            <person name="Zhu C."/>
            <person name="Cai Y."/>
            <person name="He Y."/>
            <person name="Gan X."/>
            <person name="Zeng H."/>
            <person name="Yu D."/>
            <person name="Zhu Y."/>
            <person name="Jiang H."/>
            <person name="Qiu Q."/>
            <person name="Yang H."/>
            <person name="Zhang Y.E."/>
            <person name="Wang W."/>
            <person name="Zhu M."/>
            <person name="He S."/>
            <person name="Zhang G."/>
        </authorList>
    </citation>
    <scope>NUCLEOTIDE SEQUENCE</scope>
    <source>
        <strain evidence="15">Allg_001</strain>
    </source>
</reference>
<feature type="transmembrane region" description="Helical" evidence="13">
    <location>
        <begin position="66"/>
        <end position="87"/>
    </location>
</feature>
<proteinExistence type="inferred from homology"/>
<sequence>MSCDKVTAFLWSLSRRKPLAPEGEASNLRRCLTTIDLVALGVGSTLGAGVYVLSGEVARAVSGPSIIISFFIAALASVFAGLCYAEFGSRVPKTGSAYLYSYVTVGEVWAFITGWNLLLSYVIGKKAIVSSTSSVARAWSGTFDDLIGNVIANFFDKYAAMDLPGLASYPDFFAAGLIMLLAGESHLFFSVPKGLLAFGVKESTTVNKIFTGINILVLLFVIITGFIKGRLKNWYISEATILNETLQAENLSSAVNVTSEFGVGGFFPYGFQGTLAGAATCFYAFVGFDCIATTGEEVKNPQKSIPLGIVSSLLICFLAYFGVSAALTLMMPYYLLNIHSPLPVAFMYVGWSAAKYVVAVGSLCALSTSLLGSMFPMPRVLFAMARDGLLFRALSRVSSRQSPVVATLSSGTVAAIMALLFDLKALVDMMSIGTLFAYTLVAICILILRYQPDSCEDDSSDLHKPQGGSKFAFLSPPSYATSRTSNTVSACTTFIGKQQCGARVRVRVQITVLMVILLSVIMTKAIKPLLLKEVWSLVCVAVILLIIAIAVIIIWRQPQSKIKASFMVPFLPLLPVVSVFVNIYLMIQLGPATWIRYAVWMAVGFLIYFCYGVRHSVQRKRLLSAKQRVDIHTIDANSEGHGVKGEGS</sequence>
<evidence type="ECO:0000259" key="14">
    <source>
        <dbReference type="Pfam" id="PF13906"/>
    </source>
</evidence>
<evidence type="ECO:0000256" key="9">
    <source>
        <dbReference type="ARBA" id="ARBA00023180"/>
    </source>
</evidence>
<dbReference type="GO" id="GO:0097638">
    <property type="term" value="P:L-arginine import across plasma membrane"/>
    <property type="evidence" value="ECO:0007669"/>
    <property type="project" value="TreeGrafter"/>
</dbReference>
<evidence type="ECO:0000256" key="8">
    <source>
        <dbReference type="ARBA" id="ARBA00023136"/>
    </source>
</evidence>
<evidence type="ECO:0000256" key="1">
    <source>
        <dbReference type="ARBA" id="ARBA00004651"/>
    </source>
</evidence>
<feature type="transmembrane region" description="Helical" evidence="13">
    <location>
        <begin position="429"/>
        <end position="448"/>
    </location>
</feature>
<evidence type="ECO:0000256" key="3">
    <source>
        <dbReference type="ARBA" id="ARBA00022448"/>
    </source>
</evidence>
<keyword evidence="3" id="KW-0813">Transport</keyword>
<keyword evidence="7 13" id="KW-1133">Transmembrane helix</keyword>
<dbReference type="PANTHER" id="PTHR43243">
    <property type="entry name" value="INNER MEMBRANE TRANSPORTER YGJI-RELATED"/>
    <property type="match status" value="1"/>
</dbReference>
<comment type="subcellular location">
    <subcellularLocation>
        <location evidence="1">Cell membrane</location>
        <topology evidence="1">Multi-pass membrane protein</topology>
    </subcellularLocation>
</comment>
<evidence type="ECO:0000313" key="16">
    <source>
        <dbReference type="Proteomes" id="UP000736164"/>
    </source>
</evidence>
<dbReference type="EMBL" id="JAAWVO010052143">
    <property type="protein sequence ID" value="MBN3320660.1"/>
    <property type="molecule type" value="Genomic_DNA"/>
</dbReference>
<feature type="non-terminal residue" evidence="15">
    <location>
        <position position="1"/>
    </location>
</feature>
<dbReference type="NCBIfam" id="TIGR00906">
    <property type="entry name" value="2A0303"/>
    <property type="match status" value="1"/>
</dbReference>
<comment type="caution">
    <text evidence="15">The sequence shown here is derived from an EMBL/GenBank/DDBJ whole genome shotgun (WGS) entry which is preliminary data.</text>
</comment>
<dbReference type="Pfam" id="PF13520">
    <property type="entry name" value="AA_permease_2"/>
    <property type="match status" value="1"/>
</dbReference>
<evidence type="ECO:0000256" key="7">
    <source>
        <dbReference type="ARBA" id="ARBA00022989"/>
    </source>
</evidence>
<dbReference type="Pfam" id="PF13906">
    <property type="entry name" value="AA_permease_C"/>
    <property type="match status" value="1"/>
</dbReference>
<dbReference type="GO" id="GO:0015189">
    <property type="term" value="F:L-lysine transmembrane transporter activity"/>
    <property type="evidence" value="ECO:0007669"/>
    <property type="project" value="TreeGrafter"/>
</dbReference>
<evidence type="ECO:0000256" key="4">
    <source>
        <dbReference type="ARBA" id="ARBA00022475"/>
    </source>
</evidence>
<dbReference type="Proteomes" id="UP000736164">
    <property type="component" value="Unassembled WGS sequence"/>
</dbReference>
<comment type="catalytic activity">
    <reaction evidence="12">
        <text>L-ornithine(in) = L-ornithine(out)</text>
        <dbReference type="Rhea" id="RHEA:71199"/>
        <dbReference type="ChEBI" id="CHEBI:46911"/>
    </reaction>
</comment>
<dbReference type="GO" id="GO:0005886">
    <property type="term" value="C:plasma membrane"/>
    <property type="evidence" value="ECO:0007669"/>
    <property type="project" value="UniProtKB-SubCell"/>
</dbReference>
<comment type="catalytic activity">
    <reaction evidence="10">
        <text>L-lysine(in) = L-lysine(out)</text>
        <dbReference type="Rhea" id="RHEA:70935"/>
        <dbReference type="ChEBI" id="CHEBI:32551"/>
    </reaction>
</comment>
<keyword evidence="6" id="KW-0029">Amino-acid transport</keyword>
<feature type="transmembrane region" description="Helical" evidence="13">
    <location>
        <begin position="567"/>
        <end position="587"/>
    </location>
</feature>
<comment type="catalytic activity">
    <reaction evidence="11">
        <text>L-arginine(in) = L-arginine(out)</text>
        <dbReference type="Rhea" id="RHEA:32143"/>
        <dbReference type="ChEBI" id="CHEBI:32682"/>
    </reaction>
</comment>
<dbReference type="FunFam" id="1.20.1740.10:FF:000024">
    <property type="entry name" value="High affinity cationic amino acid transporter 1"/>
    <property type="match status" value="1"/>
</dbReference>
<dbReference type="FunFam" id="1.20.1740.10:FF:000009">
    <property type="entry name" value="Low affinity cationic amino acid transporter 2"/>
    <property type="match status" value="1"/>
</dbReference>
<dbReference type="GO" id="GO:0061459">
    <property type="term" value="F:L-arginine transmembrane transporter activity"/>
    <property type="evidence" value="ECO:0007669"/>
    <property type="project" value="TreeGrafter"/>
</dbReference>
<evidence type="ECO:0000256" key="13">
    <source>
        <dbReference type="SAM" id="Phobius"/>
    </source>
</evidence>
<dbReference type="GO" id="GO:0000064">
    <property type="term" value="F:L-ornithine transmembrane transporter activity"/>
    <property type="evidence" value="ECO:0007669"/>
    <property type="project" value="TreeGrafter"/>
</dbReference>
<dbReference type="InterPro" id="IPR002293">
    <property type="entry name" value="AA/rel_permease1"/>
</dbReference>
<feature type="transmembrane region" description="Helical" evidence="13">
    <location>
        <begin position="209"/>
        <end position="227"/>
    </location>
</feature>
<keyword evidence="4" id="KW-1003">Cell membrane</keyword>
<evidence type="ECO:0000256" key="2">
    <source>
        <dbReference type="ARBA" id="ARBA00008572"/>
    </source>
</evidence>
<gene>
    <name evidence="15" type="primary">Slc7a2_1</name>
    <name evidence="15" type="ORF">GTO95_0017145</name>
</gene>
<dbReference type="Gene3D" id="1.20.1740.10">
    <property type="entry name" value="Amino acid/polyamine transporter I"/>
    <property type="match status" value="2"/>
</dbReference>
<dbReference type="PANTHER" id="PTHR43243:SF19">
    <property type="entry name" value="CATIONIC AMINO ACID TRANSPORTER C-TERMINAL DOMAIN-CONTAINING PROTEIN"/>
    <property type="match status" value="1"/>
</dbReference>
<evidence type="ECO:0000313" key="15">
    <source>
        <dbReference type="EMBL" id="MBN3320660.1"/>
    </source>
</evidence>
<keyword evidence="8 13" id="KW-0472">Membrane</keyword>
<feature type="transmembrane region" description="Helical" evidence="13">
    <location>
        <begin position="403"/>
        <end position="423"/>
    </location>
</feature>
<evidence type="ECO:0000256" key="5">
    <source>
        <dbReference type="ARBA" id="ARBA00022692"/>
    </source>
</evidence>
<evidence type="ECO:0000256" key="10">
    <source>
        <dbReference type="ARBA" id="ARBA00034422"/>
    </source>
</evidence>
<organism evidence="15 16">
    <name type="scientific">Atractosteus spatula</name>
    <name type="common">Alligator gar</name>
    <name type="synonym">Lepisosteus spatula</name>
    <dbReference type="NCBI Taxonomy" id="7917"/>
    <lineage>
        <taxon>Eukaryota</taxon>
        <taxon>Metazoa</taxon>
        <taxon>Chordata</taxon>
        <taxon>Craniata</taxon>
        <taxon>Vertebrata</taxon>
        <taxon>Euteleostomi</taxon>
        <taxon>Actinopterygii</taxon>
        <taxon>Neopterygii</taxon>
        <taxon>Holostei</taxon>
        <taxon>Semionotiformes</taxon>
        <taxon>Lepisosteidae</taxon>
        <taxon>Atractosteus</taxon>
    </lineage>
</organism>
<evidence type="ECO:0000256" key="12">
    <source>
        <dbReference type="ARBA" id="ARBA00034450"/>
    </source>
</evidence>
<feature type="transmembrane region" description="Helical" evidence="13">
    <location>
        <begin position="593"/>
        <end position="611"/>
    </location>
</feature>
<evidence type="ECO:0000256" key="6">
    <source>
        <dbReference type="ARBA" id="ARBA00022970"/>
    </source>
</evidence>
<keyword evidence="5 13" id="KW-0812">Transmembrane</keyword>
<name>A0A8J7NVU4_ATRSP</name>
<keyword evidence="9" id="KW-0325">Glycoprotein</keyword>
<accession>A0A8J7NVU4</accession>
<evidence type="ECO:0000256" key="11">
    <source>
        <dbReference type="ARBA" id="ARBA00034423"/>
    </source>
</evidence>
<feature type="transmembrane region" description="Helical" evidence="13">
    <location>
        <begin position="534"/>
        <end position="555"/>
    </location>
</feature>
<feature type="transmembrane region" description="Helical" evidence="13">
    <location>
        <begin position="504"/>
        <end position="522"/>
    </location>
</feature>
<dbReference type="InterPro" id="IPR029485">
    <property type="entry name" value="CAT_C"/>
</dbReference>
<dbReference type="PIRSF" id="PIRSF006060">
    <property type="entry name" value="AA_transporter"/>
    <property type="match status" value="1"/>
</dbReference>
<feature type="transmembrane region" description="Helical" evidence="13">
    <location>
        <begin position="37"/>
        <end position="54"/>
    </location>
</feature>
<feature type="transmembrane region" description="Helical" evidence="13">
    <location>
        <begin position="307"/>
        <end position="336"/>
    </location>
</feature>
<keyword evidence="16" id="KW-1185">Reference proteome</keyword>
<dbReference type="InterPro" id="IPR004755">
    <property type="entry name" value="Cat_AA_permease"/>
</dbReference>
<feature type="transmembrane region" description="Helical" evidence="13">
    <location>
        <begin position="99"/>
        <end position="123"/>
    </location>
</feature>
<feature type="transmembrane region" description="Helical" evidence="13">
    <location>
        <begin position="266"/>
        <end position="286"/>
    </location>
</feature>
<feature type="domain" description="Cationic amino acid transporter C-terminal" evidence="14">
    <location>
        <begin position="566"/>
        <end position="616"/>
    </location>
</feature>
<feature type="non-terminal residue" evidence="15">
    <location>
        <position position="648"/>
    </location>
</feature>